<keyword evidence="3" id="KW-0282">Flagellum</keyword>
<dbReference type="InterPro" id="IPR038610">
    <property type="entry name" value="FliK-like_C_sf"/>
</dbReference>
<name>A0A5Q0BIB8_9GAMM</name>
<dbReference type="OrthoDB" id="5296742at2"/>
<gene>
    <name evidence="3" type="ORF">F6R98_03895</name>
</gene>
<dbReference type="InterPro" id="IPR021136">
    <property type="entry name" value="Flagellar_hook_control-like_C"/>
</dbReference>
<protein>
    <submittedName>
        <fullName evidence="3">Flagellar hook-length control protein FliK</fullName>
    </submittedName>
</protein>
<accession>A0A5Q0BIB8</accession>
<feature type="compositionally biased region" description="Pro residues" evidence="1">
    <location>
        <begin position="7"/>
        <end position="23"/>
    </location>
</feature>
<organism evidence="3 4">
    <name type="scientific">Candidatus Methylospira mobilis</name>
    <dbReference type="NCBI Taxonomy" id="1808979"/>
    <lineage>
        <taxon>Bacteria</taxon>
        <taxon>Pseudomonadati</taxon>
        <taxon>Pseudomonadota</taxon>
        <taxon>Gammaproteobacteria</taxon>
        <taxon>Methylococcales</taxon>
        <taxon>Methylococcaceae</taxon>
        <taxon>Candidatus Methylospira</taxon>
    </lineage>
</organism>
<dbReference type="Pfam" id="PF02120">
    <property type="entry name" value="Flg_hook"/>
    <property type="match status" value="1"/>
</dbReference>
<proteinExistence type="predicted"/>
<evidence type="ECO:0000313" key="4">
    <source>
        <dbReference type="Proteomes" id="UP000325755"/>
    </source>
</evidence>
<dbReference type="InParanoid" id="A0A5Q0BIB8"/>
<dbReference type="Gene3D" id="3.30.750.140">
    <property type="match status" value="1"/>
</dbReference>
<dbReference type="AlphaFoldDB" id="A0A5Q0BIB8"/>
<feature type="region of interest" description="Disordered" evidence="1">
    <location>
        <begin position="1"/>
        <end position="52"/>
    </location>
</feature>
<reference evidence="3 4" key="1">
    <citation type="submission" date="2019-09" db="EMBL/GenBank/DDBJ databases">
        <title>Ecophysiology of the spiral-shaped methanotroph Methylospira mobilis as revealed by the complete genome sequence.</title>
        <authorList>
            <person name="Oshkin I.Y."/>
            <person name="Dedysh S.N."/>
            <person name="Miroshnikov K."/>
            <person name="Danilova O.V."/>
            <person name="Hakobyan A."/>
            <person name="Liesack W."/>
        </authorList>
    </citation>
    <scope>NUCLEOTIDE SEQUENCE [LARGE SCALE GENOMIC DNA]</scope>
    <source>
        <strain evidence="3 4">Shm1</strain>
    </source>
</reference>
<sequence>MAILPIPATPLPNMLPPMPPSAVPPATQVGKSPQGEKGGSSQQNLFAKDEHETSALLENIGETGKQTVLQDRQAITARSGYELPENAGKLSEIATTEAAAPLPEQIAAETAAGGGNLTTTVFSATGKLIDQLLQMARQQGAMPALQGSKPILETAPASLSSTPEIAKALQSTVELSGLFYESHIGETIQNERALSELLQEPQARQPTASDSAAAKPSEPLNATLTQLVAQQLNTLEQNRIVWQGQIWPGQQMYWEVKEDTSGQHSQTQTEDENTSRVWRSDMQFEMPHLGKIQASVFYSNGQVQVQINAADETAASAMRAQALRLAGALDDAGTRLDAMSVRTDAGK</sequence>
<evidence type="ECO:0000259" key="2">
    <source>
        <dbReference type="Pfam" id="PF02120"/>
    </source>
</evidence>
<feature type="domain" description="Flagellar hook-length control protein-like C-terminal" evidence="2">
    <location>
        <begin position="272"/>
        <end position="346"/>
    </location>
</feature>
<keyword evidence="4" id="KW-1185">Reference proteome</keyword>
<evidence type="ECO:0000313" key="3">
    <source>
        <dbReference type="EMBL" id="QFY41878.1"/>
    </source>
</evidence>
<dbReference type="EMBL" id="CP044205">
    <property type="protein sequence ID" value="QFY41878.1"/>
    <property type="molecule type" value="Genomic_DNA"/>
</dbReference>
<dbReference type="RefSeq" id="WP_153247861.1">
    <property type="nucleotide sequence ID" value="NZ_CP044205.1"/>
</dbReference>
<keyword evidence="3" id="KW-0966">Cell projection</keyword>
<dbReference type="KEGG" id="mmob:F6R98_03895"/>
<keyword evidence="3" id="KW-0969">Cilium</keyword>
<evidence type="ECO:0000256" key="1">
    <source>
        <dbReference type="SAM" id="MobiDB-lite"/>
    </source>
</evidence>
<dbReference type="Proteomes" id="UP000325755">
    <property type="component" value="Chromosome"/>
</dbReference>